<dbReference type="GO" id="GO:0015833">
    <property type="term" value="P:peptide transport"/>
    <property type="evidence" value="ECO:0007669"/>
    <property type="project" value="TreeGrafter"/>
</dbReference>
<sequence>MRKIPLIATLLAACLALASCGVPQDIELVVSPEGAYNPQDPEDLRQGGTLTLPISEIPEQQNASHANTTVPTSTLWSWYMPQPALSDSEGTYAPNPNYLTDVTSEVIDGKTVVTYTINPEATYNDGTPMDWRTYENTWRINNGKDEAYQIAASDGYNQIESVTAGENDKQAVVTYSHIYPWWNGLFGILLHPNIVTPEDFNEGFLKKMRPEWGAGPYTVGEIDYQGGTVSFVPNDKWWGSKPRLDKVLYRQMESQAAINAFRAGEIDSVSVSNKNNLATVLGMGDNAELRTAMDTTVSLLTLNSEAPLLSDIKVREAIFTGIDRSLLATIFFNGLGYSEDLPGSLTFFQNQPDYADAMGELIAFDPDRSRALLDEAGWAEGSDGIRIKDGERFTLHFPNFGDSPTSKATAIALQKMLRDIGIELKIQSRPASDFAKVVADKDFDLFNSLIRSNDPNGTTYFGQQYYSDSTLNLSGTGTPEIDEKIKVLEQLPTAEEQNAMARDIEKEALARFGVMPYVNGPATVAVKPGLANMGAAIFATIPKENIGWEK</sequence>
<dbReference type="Proteomes" id="UP000050488">
    <property type="component" value="Unassembled WGS sequence"/>
</dbReference>
<dbReference type="STRING" id="1544413.Clow_01861"/>
<dbReference type="InterPro" id="IPR039424">
    <property type="entry name" value="SBP_5"/>
</dbReference>
<dbReference type="SUPFAM" id="SSF53850">
    <property type="entry name" value="Periplasmic binding protein-like II"/>
    <property type="match status" value="1"/>
</dbReference>
<dbReference type="InterPro" id="IPR030678">
    <property type="entry name" value="Peptide/Ni-bd"/>
</dbReference>
<evidence type="ECO:0000256" key="1">
    <source>
        <dbReference type="SAM" id="SignalP"/>
    </source>
</evidence>
<dbReference type="CDD" id="cd08501">
    <property type="entry name" value="PBP2_Lpqw"/>
    <property type="match status" value="1"/>
</dbReference>
<feature type="signal peptide" evidence="1">
    <location>
        <begin position="1"/>
        <end position="18"/>
    </location>
</feature>
<dbReference type="AlphaFoldDB" id="A0A0Q0Z815"/>
<dbReference type="PANTHER" id="PTHR30290:SF65">
    <property type="entry name" value="MONOACYL PHOSPHATIDYLINOSITOL TETRAMANNOSIDE-BINDING PROTEIN LPQW-RELATED"/>
    <property type="match status" value="1"/>
</dbReference>
<dbReference type="Pfam" id="PF00496">
    <property type="entry name" value="SBP_bac_5"/>
    <property type="match status" value="1"/>
</dbReference>
<dbReference type="PIRSF" id="PIRSF002741">
    <property type="entry name" value="MppA"/>
    <property type="match status" value="1"/>
</dbReference>
<evidence type="ECO:0000259" key="2">
    <source>
        <dbReference type="Pfam" id="PF00496"/>
    </source>
</evidence>
<dbReference type="EMBL" id="LKEV01000006">
    <property type="protein sequence ID" value="KQB85728.1"/>
    <property type="molecule type" value="Genomic_DNA"/>
</dbReference>
<evidence type="ECO:0000313" key="4">
    <source>
        <dbReference type="Proteomes" id="UP000050488"/>
    </source>
</evidence>
<name>A0A0Q0Z815_9CORY</name>
<dbReference type="PROSITE" id="PS51257">
    <property type="entry name" value="PROKAR_LIPOPROTEIN"/>
    <property type="match status" value="1"/>
</dbReference>
<dbReference type="GO" id="GO:1904680">
    <property type="term" value="F:peptide transmembrane transporter activity"/>
    <property type="evidence" value="ECO:0007669"/>
    <property type="project" value="TreeGrafter"/>
</dbReference>
<comment type="caution">
    <text evidence="3">The sequence shown here is derived from an EMBL/GenBank/DDBJ whole genome shotgun (WGS) entry which is preliminary data.</text>
</comment>
<feature type="chain" id="PRO_5006187506" evidence="1">
    <location>
        <begin position="19"/>
        <end position="550"/>
    </location>
</feature>
<dbReference type="PANTHER" id="PTHR30290">
    <property type="entry name" value="PERIPLASMIC BINDING COMPONENT OF ABC TRANSPORTER"/>
    <property type="match status" value="1"/>
</dbReference>
<reference evidence="3 4" key="1">
    <citation type="submission" date="2015-10" db="EMBL/GenBank/DDBJ databases">
        <title>Corynebacteirum lowii and Corynebacterium oculi species nova, derived from human clinical disease and and emended description of Corynebacterium mastiditis.</title>
        <authorList>
            <person name="Bernard K."/>
            <person name="Pacheco A.L."/>
            <person name="Mcdougall C."/>
            <person name="Burtx T."/>
            <person name="Weibe D."/>
            <person name="Tyler S."/>
            <person name="Olson A.B."/>
            <person name="Cnockaert M."/>
            <person name="Eguchi H."/>
            <person name="Kuwahara T."/>
            <person name="Nakayama-Imaohji H."/>
            <person name="Boudewijins M."/>
            <person name="Van Hoecke F."/>
            <person name="Bernier A.-M."/>
            <person name="Vandamme P."/>
        </authorList>
    </citation>
    <scope>NUCLEOTIDE SEQUENCE [LARGE SCALE GENOMIC DNA]</scope>
    <source>
        <strain evidence="3 4">NML 130206</strain>
    </source>
</reference>
<accession>A0A0Q0Z815</accession>
<dbReference type="GO" id="GO:0043190">
    <property type="term" value="C:ATP-binding cassette (ABC) transporter complex"/>
    <property type="evidence" value="ECO:0007669"/>
    <property type="project" value="InterPro"/>
</dbReference>
<gene>
    <name evidence="3" type="ORF">Clow_01861</name>
</gene>
<dbReference type="Gene3D" id="3.10.105.10">
    <property type="entry name" value="Dipeptide-binding Protein, Domain 3"/>
    <property type="match status" value="1"/>
</dbReference>
<dbReference type="OrthoDB" id="7888869at2"/>
<dbReference type="GO" id="GO:0042597">
    <property type="term" value="C:periplasmic space"/>
    <property type="evidence" value="ECO:0007669"/>
    <property type="project" value="UniProtKB-ARBA"/>
</dbReference>
<keyword evidence="1" id="KW-0732">Signal</keyword>
<dbReference type="PATRIC" id="fig|1544413.3.peg.1865"/>
<dbReference type="Gene3D" id="3.40.190.10">
    <property type="entry name" value="Periplasmic binding protein-like II"/>
    <property type="match status" value="1"/>
</dbReference>
<protein>
    <submittedName>
        <fullName evidence="3">Putative monoacyl phosphatidylinositol tetramannoside-binding protein LpqW</fullName>
    </submittedName>
</protein>
<proteinExistence type="predicted"/>
<organism evidence="3 4">
    <name type="scientific">Corynebacterium lowii</name>
    <dbReference type="NCBI Taxonomy" id="1544413"/>
    <lineage>
        <taxon>Bacteria</taxon>
        <taxon>Bacillati</taxon>
        <taxon>Actinomycetota</taxon>
        <taxon>Actinomycetes</taxon>
        <taxon>Mycobacteriales</taxon>
        <taxon>Corynebacteriaceae</taxon>
        <taxon>Corynebacterium</taxon>
    </lineage>
</organism>
<dbReference type="RefSeq" id="WP_055178454.1">
    <property type="nucleotide sequence ID" value="NZ_JAUSQY010000001.1"/>
</dbReference>
<evidence type="ECO:0000313" key="3">
    <source>
        <dbReference type="EMBL" id="KQB85728.1"/>
    </source>
</evidence>
<dbReference type="Gene3D" id="3.90.76.10">
    <property type="entry name" value="Dipeptide-binding Protein, Domain 1"/>
    <property type="match status" value="1"/>
</dbReference>
<dbReference type="InterPro" id="IPR000914">
    <property type="entry name" value="SBP_5_dom"/>
</dbReference>
<feature type="domain" description="Solute-binding protein family 5" evidence="2">
    <location>
        <begin position="104"/>
        <end position="468"/>
    </location>
</feature>
<keyword evidence="4" id="KW-1185">Reference proteome</keyword>